<accession>A0A9D4I9A0</accession>
<dbReference type="AlphaFoldDB" id="A0A9D4I9A0"/>
<gene>
    <name evidence="2" type="ORF">DPMN_186073</name>
</gene>
<reference evidence="2" key="2">
    <citation type="submission" date="2020-11" db="EMBL/GenBank/DDBJ databases">
        <authorList>
            <person name="McCartney M.A."/>
            <person name="Auch B."/>
            <person name="Kono T."/>
            <person name="Mallez S."/>
            <person name="Becker A."/>
            <person name="Gohl D.M."/>
            <person name="Silverstein K.A.T."/>
            <person name="Koren S."/>
            <person name="Bechman K.B."/>
            <person name="Herman A."/>
            <person name="Abrahante J.E."/>
            <person name="Garbe J."/>
        </authorList>
    </citation>
    <scope>NUCLEOTIDE SEQUENCE</scope>
    <source>
        <strain evidence="2">Duluth1</strain>
        <tissue evidence="2">Whole animal</tissue>
    </source>
</reference>
<dbReference type="EMBL" id="JAIWYP010000010">
    <property type="protein sequence ID" value="KAH3751512.1"/>
    <property type="molecule type" value="Genomic_DNA"/>
</dbReference>
<organism evidence="2 3">
    <name type="scientific">Dreissena polymorpha</name>
    <name type="common">Zebra mussel</name>
    <name type="synonym">Mytilus polymorpha</name>
    <dbReference type="NCBI Taxonomy" id="45954"/>
    <lineage>
        <taxon>Eukaryota</taxon>
        <taxon>Metazoa</taxon>
        <taxon>Spiralia</taxon>
        <taxon>Lophotrochozoa</taxon>
        <taxon>Mollusca</taxon>
        <taxon>Bivalvia</taxon>
        <taxon>Autobranchia</taxon>
        <taxon>Heteroconchia</taxon>
        <taxon>Euheterodonta</taxon>
        <taxon>Imparidentia</taxon>
        <taxon>Neoheterodontei</taxon>
        <taxon>Myida</taxon>
        <taxon>Dreissenoidea</taxon>
        <taxon>Dreissenidae</taxon>
        <taxon>Dreissena</taxon>
    </lineage>
</organism>
<evidence type="ECO:0000313" key="2">
    <source>
        <dbReference type="EMBL" id="KAH3751512.1"/>
    </source>
</evidence>
<evidence type="ECO:0000313" key="3">
    <source>
        <dbReference type="Proteomes" id="UP000828390"/>
    </source>
</evidence>
<dbReference type="Proteomes" id="UP000828390">
    <property type="component" value="Unassembled WGS sequence"/>
</dbReference>
<feature type="region of interest" description="Disordered" evidence="1">
    <location>
        <begin position="27"/>
        <end position="58"/>
    </location>
</feature>
<keyword evidence="3" id="KW-1185">Reference proteome</keyword>
<name>A0A9D4I9A0_DREPO</name>
<feature type="compositionally biased region" description="Basic residues" evidence="1">
    <location>
        <begin position="36"/>
        <end position="48"/>
    </location>
</feature>
<comment type="caution">
    <text evidence="2">The sequence shown here is derived from an EMBL/GenBank/DDBJ whole genome shotgun (WGS) entry which is preliminary data.</text>
</comment>
<evidence type="ECO:0000256" key="1">
    <source>
        <dbReference type="SAM" id="MobiDB-lite"/>
    </source>
</evidence>
<reference evidence="2" key="1">
    <citation type="journal article" date="2019" name="bioRxiv">
        <title>The Genome of the Zebra Mussel, Dreissena polymorpha: A Resource for Invasive Species Research.</title>
        <authorList>
            <person name="McCartney M.A."/>
            <person name="Auch B."/>
            <person name="Kono T."/>
            <person name="Mallez S."/>
            <person name="Zhang Y."/>
            <person name="Obille A."/>
            <person name="Becker A."/>
            <person name="Abrahante J.E."/>
            <person name="Garbe J."/>
            <person name="Badalamenti J.P."/>
            <person name="Herman A."/>
            <person name="Mangelson H."/>
            <person name="Liachko I."/>
            <person name="Sullivan S."/>
            <person name="Sone E.D."/>
            <person name="Koren S."/>
            <person name="Silverstein K.A.T."/>
            <person name="Beckman K.B."/>
            <person name="Gohl D.M."/>
        </authorList>
    </citation>
    <scope>NUCLEOTIDE SEQUENCE</scope>
    <source>
        <strain evidence="2">Duluth1</strain>
        <tissue evidence="2">Whole animal</tissue>
    </source>
</reference>
<protein>
    <submittedName>
        <fullName evidence="2">Uncharacterized protein</fullName>
    </submittedName>
</protein>
<sequence length="58" mass="6895">MLFERSPDLESPELRPKKLADVFCEETDTQTAEYKRRTKRVSNMKGYKHQSTQEDTED</sequence>
<proteinExistence type="predicted"/>